<reference evidence="1" key="1">
    <citation type="submission" date="2022-02" db="EMBL/GenBank/DDBJ databases">
        <authorList>
            <person name="Henning P.M."/>
            <person name="McCubbin A.G."/>
            <person name="Shore J.S."/>
        </authorList>
    </citation>
    <scope>NUCLEOTIDE SEQUENCE</scope>
    <source>
        <strain evidence="1">F60SS</strain>
        <tissue evidence="1">Leaves</tissue>
    </source>
</reference>
<proteinExistence type="predicted"/>
<protein>
    <submittedName>
        <fullName evidence="1">Uncharacterized protein</fullName>
    </submittedName>
</protein>
<name>A0A9Q0J5P3_9ROSI</name>
<evidence type="ECO:0000313" key="2">
    <source>
        <dbReference type="Proteomes" id="UP001141552"/>
    </source>
</evidence>
<accession>A0A9Q0J5P3</accession>
<comment type="caution">
    <text evidence="1">The sequence shown here is derived from an EMBL/GenBank/DDBJ whole genome shotgun (WGS) entry which is preliminary data.</text>
</comment>
<sequence length="232" mass="27095">MMKRGGEVLVPYYQYHVPPPKGWKPKPPETLEGSGMLFNRFWLPPGWVVDQFPVEKVVIYKGVFIPHNDQVRQEFLTYLGREYPNSRQHLEEYYEKLQHSMGFEVPDFPPDAELPFSVIRPATFFRGSGENLEFYRRVRKNQIKDCLVVALIKLRKITGHSYELVDEDNQPEKANVYCAGSDLYFLRFKAKISSSERVSSFEAIVESCPLDTMTDDEPKDFYSNLCYIRMLA</sequence>
<keyword evidence="2" id="KW-1185">Reference proteome</keyword>
<organism evidence="1 2">
    <name type="scientific">Turnera subulata</name>
    <dbReference type="NCBI Taxonomy" id="218843"/>
    <lineage>
        <taxon>Eukaryota</taxon>
        <taxon>Viridiplantae</taxon>
        <taxon>Streptophyta</taxon>
        <taxon>Embryophyta</taxon>
        <taxon>Tracheophyta</taxon>
        <taxon>Spermatophyta</taxon>
        <taxon>Magnoliopsida</taxon>
        <taxon>eudicotyledons</taxon>
        <taxon>Gunneridae</taxon>
        <taxon>Pentapetalae</taxon>
        <taxon>rosids</taxon>
        <taxon>fabids</taxon>
        <taxon>Malpighiales</taxon>
        <taxon>Passifloraceae</taxon>
        <taxon>Turnera</taxon>
    </lineage>
</organism>
<dbReference type="Proteomes" id="UP001141552">
    <property type="component" value="Unassembled WGS sequence"/>
</dbReference>
<evidence type="ECO:0000313" key="1">
    <source>
        <dbReference type="EMBL" id="KAJ4829408.1"/>
    </source>
</evidence>
<dbReference type="EMBL" id="JAKUCV010005901">
    <property type="protein sequence ID" value="KAJ4829408.1"/>
    <property type="molecule type" value="Genomic_DNA"/>
</dbReference>
<gene>
    <name evidence="1" type="ORF">Tsubulata_006595</name>
</gene>
<dbReference type="AlphaFoldDB" id="A0A9Q0J5P3"/>
<reference evidence="1" key="2">
    <citation type="journal article" date="2023" name="Plants (Basel)">
        <title>Annotation of the Turnera subulata (Passifloraceae) Draft Genome Reveals the S-Locus Evolved after the Divergence of Turneroideae from Passifloroideae in a Stepwise Manner.</title>
        <authorList>
            <person name="Henning P.M."/>
            <person name="Roalson E.H."/>
            <person name="Mir W."/>
            <person name="McCubbin A.G."/>
            <person name="Shore J.S."/>
        </authorList>
    </citation>
    <scope>NUCLEOTIDE SEQUENCE</scope>
    <source>
        <strain evidence="1">F60SS</strain>
    </source>
</reference>